<dbReference type="RefSeq" id="WP_344978605.1">
    <property type="nucleotide sequence ID" value="NZ_BAAAVI010000055.1"/>
</dbReference>
<dbReference type="SMART" id="SM00226">
    <property type="entry name" value="LMWPc"/>
    <property type="match status" value="1"/>
</dbReference>
<evidence type="ECO:0000313" key="2">
    <source>
        <dbReference type="EMBL" id="GAA2895367.1"/>
    </source>
</evidence>
<reference evidence="2 3" key="1">
    <citation type="journal article" date="2019" name="Int. J. Syst. Evol. Microbiol.">
        <title>The Global Catalogue of Microorganisms (GCM) 10K type strain sequencing project: providing services to taxonomists for standard genome sequencing and annotation.</title>
        <authorList>
            <consortium name="The Broad Institute Genomics Platform"/>
            <consortium name="The Broad Institute Genome Sequencing Center for Infectious Disease"/>
            <person name="Wu L."/>
            <person name="Ma J."/>
        </authorList>
    </citation>
    <scope>NUCLEOTIDE SEQUENCE [LARGE SCALE GENOMIC DNA]</scope>
    <source>
        <strain evidence="2 3">JCM 6242</strain>
    </source>
</reference>
<proteinExistence type="predicted"/>
<organism evidence="2 3">
    <name type="scientific">Streptosporangium fragile</name>
    <dbReference type="NCBI Taxonomy" id="46186"/>
    <lineage>
        <taxon>Bacteria</taxon>
        <taxon>Bacillati</taxon>
        <taxon>Actinomycetota</taxon>
        <taxon>Actinomycetes</taxon>
        <taxon>Streptosporangiales</taxon>
        <taxon>Streptosporangiaceae</taxon>
        <taxon>Streptosporangium</taxon>
    </lineage>
</organism>
<comment type="caution">
    <text evidence="2">The sequence shown here is derived from an EMBL/GenBank/DDBJ whole genome shotgun (WGS) entry which is preliminary data.</text>
</comment>
<name>A0ABN3W5C0_9ACTN</name>
<keyword evidence="3" id="KW-1185">Reference proteome</keyword>
<evidence type="ECO:0000259" key="1">
    <source>
        <dbReference type="SMART" id="SM00226"/>
    </source>
</evidence>
<gene>
    <name evidence="2" type="ORF">GCM10010517_60100</name>
</gene>
<dbReference type="Proteomes" id="UP001500831">
    <property type="component" value="Unassembled WGS sequence"/>
</dbReference>
<dbReference type="EMBL" id="BAAAVI010000055">
    <property type="protein sequence ID" value="GAA2895367.1"/>
    <property type="molecule type" value="Genomic_DNA"/>
</dbReference>
<feature type="domain" description="Phosphotyrosine protein phosphatase I" evidence="1">
    <location>
        <begin position="32"/>
        <end position="210"/>
    </location>
</feature>
<dbReference type="PANTHER" id="PTHR11717">
    <property type="entry name" value="LOW MOLECULAR WEIGHT PROTEIN TYROSINE PHOSPHATASE"/>
    <property type="match status" value="1"/>
</dbReference>
<dbReference type="Gene3D" id="3.40.50.2300">
    <property type="match status" value="1"/>
</dbReference>
<evidence type="ECO:0000313" key="3">
    <source>
        <dbReference type="Proteomes" id="UP001500831"/>
    </source>
</evidence>
<dbReference type="Pfam" id="PF01451">
    <property type="entry name" value="LMWPc"/>
    <property type="match status" value="1"/>
</dbReference>
<dbReference type="InterPro" id="IPR036196">
    <property type="entry name" value="Ptyr_pPase_sf"/>
</dbReference>
<protein>
    <submittedName>
        <fullName evidence="2">Protein-tyrosine-phosphatase</fullName>
    </submittedName>
</protein>
<dbReference type="InterPro" id="IPR050438">
    <property type="entry name" value="LMW_PTPase"/>
</dbReference>
<dbReference type="PANTHER" id="PTHR11717:SF31">
    <property type="entry name" value="LOW MOLECULAR WEIGHT PROTEIN-TYROSINE-PHOSPHATASE ETP-RELATED"/>
    <property type="match status" value="1"/>
</dbReference>
<dbReference type="SUPFAM" id="SSF52788">
    <property type="entry name" value="Phosphotyrosine protein phosphatases I"/>
    <property type="match status" value="1"/>
</dbReference>
<sequence>MIAECEAGHESCGARCWREPGVGAEPRDGARFRILFVCTGNICRSPLAERLTRAALGPCPAVQVISAGTHADPGLEMAERARRTLVRLGGDPTGFGSRPLTSELVAAADLVLGATREHRAQAVARHLAAAARTFTIAEFGALAGAVPPADVLRHTDPARRARALVDEARALRGLVRVDQPDIADPYGGSWLAYRAAGRRIARSLAAPLRLLTHPPVS</sequence>
<accession>A0ABN3W5C0</accession>
<dbReference type="InterPro" id="IPR023485">
    <property type="entry name" value="Ptyr_pPase"/>
</dbReference>